<protein>
    <submittedName>
        <fullName evidence="1">Uncharacterized protein</fullName>
    </submittedName>
</protein>
<reference evidence="1" key="2">
    <citation type="journal article" date="2015" name="Fish Shellfish Immunol.">
        <title>Early steps in the European eel (Anguilla anguilla)-Vibrio vulnificus interaction in the gills: Role of the RtxA13 toxin.</title>
        <authorList>
            <person name="Callol A."/>
            <person name="Pajuelo D."/>
            <person name="Ebbesson L."/>
            <person name="Teles M."/>
            <person name="MacKenzie S."/>
            <person name="Amaro C."/>
        </authorList>
    </citation>
    <scope>NUCLEOTIDE SEQUENCE</scope>
</reference>
<accession>A0A0E9QB64</accession>
<evidence type="ECO:0000313" key="1">
    <source>
        <dbReference type="EMBL" id="JAH14009.1"/>
    </source>
</evidence>
<organism evidence="1">
    <name type="scientific">Anguilla anguilla</name>
    <name type="common">European freshwater eel</name>
    <name type="synonym">Muraena anguilla</name>
    <dbReference type="NCBI Taxonomy" id="7936"/>
    <lineage>
        <taxon>Eukaryota</taxon>
        <taxon>Metazoa</taxon>
        <taxon>Chordata</taxon>
        <taxon>Craniata</taxon>
        <taxon>Vertebrata</taxon>
        <taxon>Euteleostomi</taxon>
        <taxon>Actinopterygii</taxon>
        <taxon>Neopterygii</taxon>
        <taxon>Teleostei</taxon>
        <taxon>Anguilliformes</taxon>
        <taxon>Anguillidae</taxon>
        <taxon>Anguilla</taxon>
    </lineage>
</organism>
<dbReference type="EMBL" id="GBXM01094568">
    <property type="protein sequence ID" value="JAH14009.1"/>
    <property type="molecule type" value="Transcribed_RNA"/>
</dbReference>
<sequence length="31" mass="3538">MVQKNKVFSSTELVVRNSCFMLFCGAYGYSQ</sequence>
<reference evidence="1" key="1">
    <citation type="submission" date="2014-11" db="EMBL/GenBank/DDBJ databases">
        <authorList>
            <person name="Amaro Gonzalez C."/>
        </authorList>
    </citation>
    <scope>NUCLEOTIDE SEQUENCE</scope>
</reference>
<dbReference type="AlphaFoldDB" id="A0A0E9QB64"/>
<name>A0A0E9QB64_ANGAN</name>
<proteinExistence type="predicted"/>